<name>A0ABZ2M834_9BACT</name>
<dbReference type="EMBL" id="CP089984">
    <property type="protein sequence ID" value="WXB18665.1"/>
    <property type="molecule type" value="Genomic_DNA"/>
</dbReference>
<evidence type="ECO:0000313" key="1">
    <source>
        <dbReference type="EMBL" id="WXB18665.1"/>
    </source>
</evidence>
<proteinExistence type="predicted"/>
<evidence type="ECO:0000313" key="2">
    <source>
        <dbReference type="Proteomes" id="UP001370348"/>
    </source>
</evidence>
<organism evidence="1 2">
    <name type="scientific">Pendulispora albinea</name>
    <dbReference type="NCBI Taxonomy" id="2741071"/>
    <lineage>
        <taxon>Bacteria</taxon>
        <taxon>Pseudomonadati</taxon>
        <taxon>Myxococcota</taxon>
        <taxon>Myxococcia</taxon>
        <taxon>Myxococcales</taxon>
        <taxon>Sorangiineae</taxon>
        <taxon>Pendulisporaceae</taxon>
        <taxon>Pendulispora</taxon>
    </lineage>
</organism>
<sequence>MMSTRDEPQRTVTLGPEYDEATRNALEETLVALGASHLGGSWGIGGSQELETAIVVLRGRELRIEVETYIGISIVGDDDLVTIVANGVADRLGRR</sequence>
<dbReference type="RefSeq" id="WP_394828297.1">
    <property type="nucleotide sequence ID" value="NZ_CP089984.1"/>
</dbReference>
<dbReference type="Proteomes" id="UP001370348">
    <property type="component" value="Chromosome"/>
</dbReference>
<gene>
    <name evidence="1" type="ORF">LZC94_15675</name>
</gene>
<reference evidence="1 2" key="1">
    <citation type="submission" date="2021-12" db="EMBL/GenBank/DDBJ databases">
        <title>Discovery of the Pendulisporaceae a myxobacterial family with distinct sporulation behavior and unique specialized metabolism.</title>
        <authorList>
            <person name="Garcia R."/>
            <person name="Popoff A."/>
            <person name="Bader C.D."/>
            <person name="Loehr J."/>
            <person name="Walesch S."/>
            <person name="Walt C."/>
            <person name="Boldt J."/>
            <person name="Bunk B."/>
            <person name="Haeckl F.J.F.P.J."/>
            <person name="Gunesch A.P."/>
            <person name="Birkelbach J."/>
            <person name="Nuebel U."/>
            <person name="Pietschmann T."/>
            <person name="Bach T."/>
            <person name="Mueller R."/>
        </authorList>
    </citation>
    <scope>NUCLEOTIDE SEQUENCE [LARGE SCALE GENOMIC DNA]</scope>
    <source>
        <strain evidence="1 2">MSr11954</strain>
    </source>
</reference>
<accession>A0ABZ2M834</accession>
<keyword evidence="2" id="KW-1185">Reference proteome</keyword>
<protein>
    <submittedName>
        <fullName evidence="1">Uncharacterized protein</fullName>
    </submittedName>
</protein>